<keyword evidence="5 11" id="KW-0378">Hydrolase</keyword>
<protein>
    <recommendedName>
        <fullName evidence="11">Replicative DNA helicase</fullName>
        <ecNumber evidence="11">5.6.2.3</ecNumber>
    </recommendedName>
</protein>
<evidence type="ECO:0000256" key="10">
    <source>
        <dbReference type="ARBA" id="ARBA00048954"/>
    </source>
</evidence>
<dbReference type="GO" id="GO:0003677">
    <property type="term" value="F:DNA binding"/>
    <property type="evidence" value="ECO:0007669"/>
    <property type="project" value="UniProtKB-UniRule"/>
</dbReference>
<evidence type="ECO:0000313" key="13">
    <source>
        <dbReference type="EMBL" id="QMX77330.1"/>
    </source>
</evidence>
<keyword evidence="13" id="KW-0150">Chloroplast</keyword>
<evidence type="ECO:0000256" key="9">
    <source>
        <dbReference type="ARBA" id="ARBA00023235"/>
    </source>
</evidence>
<keyword evidence="8 11" id="KW-0238">DNA-binding</keyword>
<comment type="similarity">
    <text evidence="1 11">Belongs to the helicase family. DnaB subfamily.</text>
</comment>
<dbReference type="SUPFAM" id="SSF48024">
    <property type="entry name" value="N-terminal domain of DnaB helicase"/>
    <property type="match status" value="1"/>
</dbReference>
<keyword evidence="13" id="KW-0934">Plastid</keyword>
<evidence type="ECO:0000256" key="2">
    <source>
        <dbReference type="ARBA" id="ARBA00022515"/>
    </source>
</evidence>
<dbReference type="InterPro" id="IPR027417">
    <property type="entry name" value="P-loop_NTPase"/>
</dbReference>
<dbReference type="Gene3D" id="1.10.860.10">
    <property type="entry name" value="DNAb Helicase, Chain A"/>
    <property type="match status" value="1"/>
</dbReference>
<evidence type="ECO:0000256" key="1">
    <source>
        <dbReference type="ARBA" id="ARBA00008428"/>
    </source>
</evidence>
<dbReference type="GO" id="GO:0043139">
    <property type="term" value="F:5'-3' DNA helicase activity"/>
    <property type="evidence" value="ECO:0007669"/>
    <property type="project" value="UniProtKB-EC"/>
</dbReference>
<keyword evidence="9" id="KW-0413">Isomerase</keyword>
<dbReference type="AlphaFoldDB" id="A0A7G5VUG3"/>
<keyword evidence="3 11" id="KW-0235">DNA replication</keyword>
<evidence type="ECO:0000256" key="4">
    <source>
        <dbReference type="ARBA" id="ARBA00022741"/>
    </source>
</evidence>
<dbReference type="GO" id="GO:0016787">
    <property type="term" value="F:hydrolase activity"/>
    <property type="evidence" value="ECO:0007669"/>
    <property type="project" value="UniProtKB-KW"/>
</dbReference>
<comment type="catalytic activity">
    <reaction evidence="10 11">
        <text>ATP + H2O = ADP + phosphate + H(+)</text>
        <dbReference type="Rhea" id="RHEA:13065"/>
        <dbReference type="ChEBI" id="CHEBI:15377"/>
        <dbReference type="ChEBI" id="CHEBI:15378"/>
        <dbReference type="ChEBI" id="CHEBI:30616"/>
        <dbReference type="ChEBI" id="CHEBI:43474"/>
        <dbReference type="ChEBI" id="CHEBI:456216"/>
        <dbReference type="EC" id="5.6.2.3"/>
    </reaction>
</comment>
<evidence type="ECO:0000256" key="3">
    <source>
        <dbReference type="ARBA" id="ARBA00022705"/>
    </source>
</evidence>
<dbReference type="GO" id="GO:0005829">
    <property type="term" value="C:cytosol"/>
    <property type="evidence" value="ECO:0007669"/>
    <property type="project" value="TreeGrafter"/>
</dbReference>
<keyword evidence="7 11" id="KW-0067">ATP-binding</keyword>
<dbReference type="SUPFAM" id="SSF52540">
    <property type="entry name" value="P-loop containing nucleoside triphosphate hydrolases"/>
    <property type="match status" value="1"/>
</dbReference>
<dbReference type="EC" id="5.6.2.3" evidence="11"/>
<dbReference type="GeneID" id="60450226"/>
<name>A0A7G5VUG3_9RHOD</name>
<evidence type="ECO:0000259" key="12">
    <source>
        <dbReference type="PROSITE" id="PS51199"/>
    </source>
</evidence>
<geneLocation type="chloroplast" evidence="13"/>
<dbReference type="Pfam" id="PF03796">
    <property type="entry name" value="DnaB_C"/>
    <property type="match status" value="1"/>
</dbReference>
<evidence type="ECO:0000256" key="8">
    <source>
        <dbReference type="ARBA" id="ARBA00023125"/>
    </source>
</evidence>
<dbReference type="InterPro" id="IPR036185">
    <property type="entry name" value="DNA_heli_DnaB-like_N_sf"/>
</dbReference>
<dbReference type="NCBIfam" id="TIGR00665">
    <property type="entry name" value="DnaB"/>
    <property type="match status" value="1"/>
</dbReference>
<dbReference type="GO" id="GO:0006269">
    <property type="term" value="P:DNA replication, synthesis of primer"/>
    <property type="evidence" value="ECO:0007669"/>
    <property type="project" value="UniProtKB-UniRule"/>
</dbReference>
<proteinExistence type="inferred from homology"/>
<evidence type="ECO:0000256" key="11">
    <source>
        <dbReference type="RuleBase" id="RU362085"/>
    </source>
</evidence>
<dbReference type="SMART" id="SM00382">
    <property type="entry name" value="AAA"/>
    <property type="match status" value="1"/>
</dbReference>
<dbReference type="CDD" id="cd00984">
    <property type="entry name" value="DnaB_C"/>
    <property type="match status" value="1"/>
</dbReference>
<feature type="domain" description="SF4 helicase" evidence="12">
    <location>
        <begin position="173"/>
        <end position="432"/>
    </location>
</feature>
<sequence length="432" mass="48841">MMKQHISGAIVAEELLLACVILDKQSLDFVCLDITPNMFLIPKHQILYQHMYQLYKKGIEINVNNLYISLAETDSLEIVGGHESLTQLSLATKAPYQTLTYIEWVKNAYLRRSMQQLALRFLGASLDVKQSIEQVLTQAENALVTLLSQQAPPMTSLAQTLDMIQKQMLNQMENPTSTGYLTGYRDLDRLTQGLQKQDMIVVAARPSVGKTAFALNLAKRVSREGKAILIFSLEMDKTQLGYRLLSLETKLSNAELKSAYSLQEHQSKLENAINNLKQCAIFLQDSPSMTIDLIRAQAKRKFYEHGELGLIVLDYVQMLGDENQLNRVQALSNITRHLKALARELNVPVVVLSQLSRNLEYRVNKKPLLSDLRESGSIEQDADLVLFLHKDLQLSSSQIEMILAKHRNGPCGQFYLMFHAPSNTFSDARNEI</sequence>
<dbReference type="Gene3D" id="3.40.50.300">
    <property type="entry name" value="P-loop containing nucleotide triphosphate hydrolases"/>
    <property type="match status" value="1"/>
</dbReference>
<keyword evidence="6 11" id="KW-0347">Helicase</keyword>
<comment type="function">
    <text evidence="11">The main replicative DNA helicase, it participates in initiation and elongation during chromosome replication. Travels ahead of the DNA replisome, separating dsDNA into templates for DNA synthesis. A processive ATP-dependent 5'-3' DNA helicase it has DNA-dependent ATPase activity.</text>
</comment>
<accession>A0A7G5VUG3</accession>
<gene>
    <name evidence="13" type="primary">dnaB</name>
</gene>
<keyword evidence="2 11" id="KW-0639">Primosome</keyword>
<dbReference type="GO" id="GO:0005524">
    <property type="term" value="F:ATP binding"/>
    <property type="evidence" value="ECO:0007669"/>
    <property type="project" value="UniProtKB-UniRule"/>
</dbReference>
<evidence type="ECO:0000256" key="5">
    <source>
        <dbReference type="ARBA" id="ARBA00022801"/>
    </source>
</evidence>
<evidence type="ECO:0000256" key="6">
    <source>
        <dbReference type="ARBA" id="ARBA00022806"/>
    </source>
</evidence>
<dbReference type="PROSITE" id="PS51199">
    <property type="entry name" value="SF4_HELICASE"/>
    <property type="match status" value="1"/>
</dbReference>
<dbReference type="InterPro" id="IPR007694">
    <property type="entry name" value="DNA_helicase_DnaB-like_C"/>
</dbReference>
<keyword evidence="4 11" id="KW-0547">Nucleotide-binding</keyword>
<dbReference type="InterPro" id="IPR007692">
    <property type="entry name" value="DNA_helicase_DnaB"/>
</dbReference>
<dbReference type="InterPro" id="IPR007693">
    <property type="entry name" value="DNA_helicase_DnaB-like_N"/>
</dbReference>
<evidence type="ECO:0000256" key="7">
    <source>
        <dbReference type="ARBA" id="ARBA00022840"/>
    </source>
</evidence>
<dbReference type="Pfam" id="PF00772">
    <property type="entry name" value="DnaB"/>
    <property type="match status" value="1"/>
</dbReference>
<dbReference type="InterPro" id="IPR016136">
    <property type="entry name" value="DNA_helicase_N/primase_C"/>
</dbReference>
<dbReference type="RefSeq" id="YP_009968229.1">
    <property type="nucleotide sequence ID" value="NC_051883.1"/>
</dbReference>
<dbReference type="EMBL" id="MN431657">
    <property type="protein sequence ID" value="QMX77330.1"/>
    <property type="molecule type" value="Genomic_DNA"/>
</dbReference>
<organism evidence="13">
    <name type="scientific">Cyanidiococcus yangmingshanensis</name>
    <dbReference type="NCBI Taxonomy" id="2690220"/>
    <lineage>
        <taxon>Eukaryota</taxon>
        <taxon>Rhodophyta</taxon>
        <taxon>Bangiophyceae</taxon>
        <taxon>Cyanidiales</taxon>
        <taxon>Cyanidiaceae</taxon>
        <taxon>Cyanidiococcus</taxon>
    </lineage>
</organism>
<dbReference type="PANTHER" id="PTHR30153">
    <property type="entry name" value="REPLICATIVE DNA HELICASE DNAB"/>
    <property type="match status" value="1"/>
</dbReference>
<dbReference type="PANTHER" id="PTHR30153:SF2">
    <property type="entry name" value="REPLICATIVE DNA HELICASE"/>
    <property type="match status" value="1"/>
</dbReference>
<dbReference type="InterPro" id="IPR003593">
    <property type="entry name" value="AAA+_ATPase"/>
</dbReference>
<reference evidence="13" key="1">
    <citation type="submission" date="2019-09" db="EMBL/GenBank/DDBJ databases">
        <authorList>
            <person name="Liu S.-L."/>
            <person name="Chiang Y.-R."/>
            <person name="Fu H.-Y."/>
        </authorList>
    </citation>
    <scope>NUCLEOTIDE SEQUENCE</scope>
    <source>
        <strain evidence="13">THAL066</strain>
    </source>
</reference>